<evidence type="ECO:0000313" key="2">
    <source>
        <dbReference type="EMBL" id="NAR73415.1"/>
    </source>
</evidence>
<gene>
    <name evidence="2" type="ORF">GPS52_07890</name>
</gene>
<dbReference type="RefSeq" id="WP_161404845.1">
    <property type="nucleotide sequence ID" value="NZ_WTTO01000018.1"/>
</dbReference>
<reference evidence="2 3" key="1">
    <citation type="submission" date="2019-12" db="EMBL/GenBank/DDBJ databases">
        <title>Acinetobacter haemolyticus comparative genomics.</title>
        <authorList>
            <person name="Castro-Jaimes S."/>
            <person name="Bello-Lopez E."/>
            <person name="Velazquez-Acosta C."/>
            <person name="Volkow-Fernandez P."/>
            <person name="Lozano-Zarain P."/>
            <person name="Castillo Ramirez S."/>
            <person name="Cevallos M.A."/>
        </authorList>
    </citation>
    <scope>NUCLEOTIDE SEQUENCE [LARGE SCALE GENOMIC DNA]</scope>
    <source>
        <strain evidence="2 3">AN10</strain>
    </source>
</reference>
<protein>
    <submittedName>
        <fullName evidence="2">Uncharacterized protein</fullName>
    </submittedName>
</protein>
<comment type="caution">
    <text evidence="2">The sequence shown here is derived from an EMBL/GenBank/DDBJ whole genome shotgun (WGS) entry which is preliminary data.</text>
</comment>
<evidence type="ECO:0000256" key="1">
    <source>
        <dbReference type="SAM" id="MobiDB-lite"/>
    </source>
</evidence>
<dbReference type="AlphaFoldDB" id="A0AAJ2YS02"/>
<feature type="compositionally biased region" description="Basic and acidic residues" evidence="1">
    <location>
        <begin position="1"/>
        <end position="14"/>
    </location>
</feature>
<evidence type="ECO:0000313" key="3">
    <source>
        <dbReference type="Proteomes" id="UP000451048"/>
    </source>
</evidence>
<organism evidence="2 3">
    <name type="scientific">Acinetobacter haemolyticus</name>
    <dbReference type="NCBI Taxonomy" id="29430"/>
    <lineage>
        <taxon>Bacteria</taxon>
        <taxon>Pseudomonadati</taxon>
        <taxon>Pseudomonadota</taxon>
        <taxon>Gammaproteobacteria</taxon>
        <taxon>Moraxellales</taxon>
        <taxon>Moraxellaceae</taxon>
        <taxon>Acinetobacter</taxon>
    </lineage>
</organism>
<dbReference type="EMBL" id="WTTO01000018">
    <property type="protein sequence ID" value="NAR73415.1"/>
    <property type="molecule type" value="Genomic_DNA"/>
</dbReference>
<accession>A0AAJ2YS02</accession>
<dbReference type="Proteomes" id="UP000451048">
    <property type="component" value="Unassembled WGS sequence"/>
</dbReference>
<sequence length="59" mass="6991">MVKRFKDFMTENRKPRPPSMSQVVPMQFGDDEALMRVMMHAANRVISRHLVELKKLAYK</sequence>
<proteinExistence type="predicted"/>
<name>A0AAJ2YS02_ACIHA</name>
<feature type="region of interest" description="Disordered" evidence="1">
    <location>
        <begin position="1"/>
        <end position="24"/>
    </location>
</feature>